<dbReference type="AlphaFoldDB" id="A0AA36C6I2"/>
<organism evidence="2 3">
    <name type="scientific">Mesorhabditis spiculigera</name>
    <dbReference type="NCBI Taxonomy" id="96644"/>
    <lineage>
        <taxon>Eukaryota</taxon>
        <taxon>Metazoa</taxon>
        <taxon>Ecdysozoa</taxon>
        <taxon>Nematoda</taxon>
        <taxon>Chromadorea</taxon>
        <taxon>Rhabditida</taxon>
        <taxon>Rhabditina</taxon>
        <taxon>Rhabditomorpha</taxon>
        <taxon>Rhabditoidea</taxon>
        <taxon>Rhabditidae</taxon>
        <taxon>Mesorhabditinae</taxon>
        <taxon>Mesorhabditis</taxon>
    </lineage>
</organism>
<accession>A0AA36C6I2</accession>
<name>A0AA36C6I2_9BILA</name>
<protein>
    <submittedName>
        <fullName evidence="2">Uncharacterized protein</fullName>
    </submittedName>
</protein>
<keyword evidence="3" id="KW-1185">Reference proteome</keyword>
<reference evidence="2" key="1">
    <citation type="submission" date="2023-06" db="EMBL/GenBank/DDBJ databases">
        <authorList>
            <person name="Delattre M."/>
        </authorList>
    </citation>
    <scope>NUCLEOTIDE SEQUENCE</scope>
    <source>
        <strain evidence="2">AF72</strain>
    </source>
</reference>
<sequence>MSLTSNWLLICRRYLGELELKYALAKVYRHFDITAGEKFEASLQYFGWITVSPKSVTLKVQKRAGVELTPIDPTAAPQNAPADPEADPVDPQAAS</sequence>
<comment type="caution">
    <text evidence="2">The sequence shown here is derived from an EMBL/GenBank/DDBJ whole genome shotgun (WGS) entry which is preliminary data.</text>
</comment>
<proteinExistence type="predicted"/>
<feature type="region of interest" description="Disordered" evidence="1">
    <location>
        <begin position="69"/>
        <end position="95"/>
    </location>
</feature>
<feature type="non-terminal residue" evidence="2">
    <location>
        <position position="95"/>
    </location>
</feature>
<dbReference type="Proteomes" id="UP001177023">
    <property type="component" value="Unassembled WGS sequence"/>
</dbReference>
<evidence type="ECO:0000313" key="2">
    <source>
        <dbReference type="EMBL" id="CAJ0560394.1"/>
    </source>
</evidence>
<evidence type="ECO:0000313" key="3">
    <source>
        <dbReference type="Proteomes" id="UP001177023"/>
    </source>
</evidence>
<gene>
    <name evidence="2" type="ORF">MSPICULIGERA_LOCUS1540</name>
</gene>
<dbReference type="EMBL" id="CATQJA010000443">
    <property type="protein sequence ID" value="CAJ0560394.1"/>
    <property type="molecule type" value="Genomic_DNA"/>
</dbReference>
<evidence type="ECO:0000256" key="1">
    <source>
        <dbReference type="SAM" id="MobiDB-lite"/>
    </source>
</evidence>